<feature type="signal peptide" evidence="2">
    <location>
        <begin position="1"/>
        <end position="22"/>
    </location>
</feature>
<comment type="caution">
    <text evidence="3">The sequence shown here is derived from an EMBL/GenBank/DDBJ whole genome shotgun (WGS) entry which is preliminary data.</text>
</comment>
<protein>
    <submittedName>
        <fullName evidence="3">Uncharacterized protein</fullName>
    </submittedName>
</protein>
<sequence length="100" mass="9653">MRRLLLPSLTLCATLFAVPALSQTPPPAAGHAGGARPAPPSPGADRSGANAASPGAPTDLGPRSPEANQAHRGGGVVLEGAPGAPAPAPRPTPPAVPPAR</sequence>
<evidence type="ECO:0000313" key="3">
    <source>
        <dbReference type="EMBL" id="MCO6417196.1"/>
    </source>
</evidence>
<evidence type="ECO:0000256" key="2">
    <source>
        <dbReference type="SAM" id="SignalP"/>
    </source>
</evidence>
<feature type="compositionally biased region" description="Pro residues" evidence="1">
    <location>
        <begin position="84"/>
        <end position="100"/>
    </location>
</feature>
<reference evidence="3 4" key="1">
    <citation type="submission" date="2021-12" db="EMBL/GenBank/DDBJ databases">
        <title>Siccirubricoccus leaddurans sp. nov., a high concentration Zn2+ tolerance bacterium.</title>
        <authorList>
            <person name="Cao Y."/>
        </authorList>
    </citation>
    <scope>NUCLEOTIDE SEQUENCE [LARGE SCALE GENOMIC DNA]</scope>
    <source>
        <strain evidence="3 4">KC 17139</strain>
    </source>
</reference>
<keyword evidence="4" id="KW-1185">Reference proteome</keyword>
<gene>
    <name evidence="3" type="ORF">JYK14_13630</name>
</gene>
<feature type="region of interest" description="Disordered" evidence="1">
    <location>
        <begin position="21"/>
        <end position="100"/>
    </location>
</feature>
<dbReference type="EMBL" id="JAFIRR010000084">
    <property type="protein sequence ID" value="MCO6417196.1"/>
    <property type="molecule type" value="Genomic_DNA"/>
</dbReference>
<name>A0ABT1D5M4_9PROT</name>
<organism evidence="3 4">
    <name type="scientific">Siccirubricoccus soli</name>
    <dbReference type="NCBI Taxonomy" id="2899147"/>
    <lineage>
        <taxon>Bacteria</taxon>
        <taxon>Pseudomonadati</taxon>
        <taxon>Pseudomonadota</taxon>
        <taxon>Alphaproteobacteria</taxon>
        <taxon>Acetobacterales</taxon>
        <taxon>Roseomonadaceae</taxon>
        <taxon>Siccirubricoccus</taxon>
    </lineage>
</organism>
<keyword evidence="2" id="KW-0732">Signal</keyword>
<dbReference type="RefSeq" id="WP_252953825.1">
    <property type="nucleotide sequence ID" value="NZ_JAFIRR010000084.1"/>
</dbReference>
<accession>A0ABT1D5M4</accession>
<dbReference type="Proteomes" id="UP001523392">
    <property type="component" value="Unassembled WGS sequence"/>
</dbReference>
<proteinExistence type="predicted"/>
<feature type="chain" id="PRO_5045446106" evidence="2">
    <location>
        <begin position="23"/>
        <end position="100"/>
    </location>
</feature>
<evidence type="ECO:0000313" key="4">
    <source>
        <dbReference type="Proteomes" id="UP001523392"/>
    </source>
</evidence>
<evidence type="ECO:0000256" key="1">
    <source>
        <dbReference type="SAM" id="MobiDB-lite"/>
    </source>
</evidence>